<dbReference type="EMBL" id="JACASF010000020">
    <property type="protein sequence ID" value="KAF6413647.1"/>
    <property type="molecule type" value="Genomic_DNA"/>
</dbReference>
<evidence type="ECO:0000313" key="2">
    <source>
        <dbReference type="EMBL" id="KAF6413647.1"/>
    </source>
</evidence>
<protein>
    <submittedName>
        <fullName evidence="2">Uncharacterized protein</fullName>
    </submittedName>
</protein>
<sequence>MNKGRRGIAEGHAWSSQEVGLCVRELHRNNNRLWTSDAREPSEDPAAVPSRVPVPGGKSSPCSHTLRAHSNCYRQKKINKKVGLEWVTLFGRNNGLKLVSSAPSVRLQGVWGFGRHVKRSASSLGHYLFLREEVPLKPCLQLSLRLPDPAAPRFCRSHGQCGQGGEVTLVA</sequence>
<feature type="region of interest" description="Disordered" evidence="1">
    <location>
        <begin position="34"/>
        <end position="61"/>
    </location>
</feature>
<evidence type="ECO:0000313" key="3">
    <source>
        <dbReference type="Proteomes" id="UP000550707"/>
    </source>
</evidence>
<name>A0A7J8CRZ0_MOLMO</name>
<dbReference type="AlphaFoldDB" id="A0A7J8CRZ0"/>
<organism evidence="2 3">
    <name type="scientific">Molossus molossus</name>
    <name type="common">Pallas' mastiff bat</name>
    <name type="synonym">Vespertilio molossus</name>
    <dbReference type="NCBI Taxonomy" id="27622"/>
    <lineage>
        <taxon>Eukaryota</taxon>
        <taxon>Metazoa</taxon>
        <taxon>Chordata</taxon>
        <taxon>Craniata</taxon>
        <taxon>Vertebrata</taxon>
        <taxon>Euteleostomi</taxon>
        <taxon>Mammalia</taxon>
        <taxon>Eutheria</taxon>
        <taxon>Laurasiatheria</taxon>
        <taxon>Chiroptera</taxon>
        <taxon>Yangochiroptera</taxon>
        <taxon>Molossidae</taxon>
        <taxon>Molossus</taxon>
    </lineage>
</organism>
<reference evidence="2 3" key="1">
    <citation type="journal article" date="2020" name="Nature">
        <title>Six reference-quality genomes reveal evolution of bat adaptations.</title>
        <authorList>
            <person name="Jebb D."/>
            <person name="Huang Z."/>
            <person name="Pippel M."/>
            <person name="Hughes G.M."/>
            <person name="Lavrichenko K."/>
            <person name="Devanna P."/>
            <person name="Winkler S."/>
            <person name="Jermiin L.S."/>
            <person name="Skirmuntt E.C."/>
            <person name="Katzourakis A."/>
            <person name="Burkitt-Gray L."/>
            <person name="Ray D.A."/>
            <person name="Sullivan K.A.M."/>
            <person name="Roscito J.G."/>
            <person name="Kirilenko B.M."/>
            <person name="Davalos L.M."/>
            <person name="Corthals A.P."/>
            <person name="Power M.L."/>
            <person name="Jones G."/>
            <person name="Ransome R.D."/>
            <person name="Dechmann D.K.N."/>
            <person name="Locatelli A.G."/>
            <person name="Puechmaille S.J."/>
            <person name="Fedrigo O."/>
            <person name="Jarvis E.D."/>
            <person name="Hiller M."/>
            <person name="Vernes S.C."/>
            <person name="Myers E.W."/>
            <person name="Teeling E.C."/>
        </authorList>
    </citation>
    <scope>NUCLEOTIDE SEQUENCE [LARGE SCALE GENOMIC DNA]</scope>
    <source>
        <strain evidence="2">MMolMol1</strain>
        <tissue evidence="2">Muscle</tissue>
    </source>
</reference>
<accession>A0A7J8CRZ0</accession>
<gene>
    <name evidence="2" type="ORF">HJG59_009816</name>
</gene>
<dbReference type="Proteomes" id="UP000550707">
    <property type="component" value="Unassembled WGS sequence"/>
</dbReference>
<dbReference type="InParanoid" id="A0A7J8CRZ0"/>
<proteinExistence type="predicted"/>
<keyword evidence="3" id="KW-1185">Reference proteome</keyword>
<evidence type="ECO:0000256" key="1">
    <source>
        <dbReference type="SAM" id="MobiDB-lite"/>
    </source>
</evidence>
<comment type="caution">
    <text evidence="2">The sequence shown here is derived from an EMBL/GenBank/DDBJ whole genome shotgun (WGS) entry which is preliminary data.</text>
</comment>